<dbReference type="EMBL" id="RQHU01000019">
    <property type="protein sequence ID" value="TGN12896.1"/>
    <property type="molecule type" value="Genomic_DNA"/>
</dbReference>
<dbReference type="Proteomes" id="UP000297649">
    <property type="component" value="Unassembled WGS sequence"/>
</dbReference>
<reference evidence="1" key="1">
    <citation type="journal article" date="2019" name="PLoS Negl. Trop. Dis.">
        <title>Revisiting the worldwide diversity of Leptospira species in the environment.</title>
        <authorList>
            <person name="Vincent A.T."/>
            <person name="Schiettekatte O."/>
            <person name="Bourhy P."/>
            <person name="Veyrier F.J."/>
            <person name="Picardeau M."/>
        </authorList>
    </citation>
    <scope>NUCLEOTIDE SEQUENCE [LARGE SCALE GENOMIC DNA]</scope>
    <source>
        <strain evidence="1">201601109</strain>
    </source>
</reference>
<organism evidence="1 2">
    <name type="scientific">Leptospira bandrabouensis</name>
    <dbReference type="NCBI Taxonomy" id="2484903"/>
    <lineage>
        <taxon>Bacteria</taxon>
        <taxon>Pseudomonadati</taxon>
        <taxon>Spirochaetota</taxon>
        <taxon>Spirochaetia</taxon>
        <taxon>Leptospirales</taxon>
        <taxon>Leptospiraceae</taxon>
        <taxon>Leptospira</taxon>
    </lineage>
</organism>
<evidence type="ECO:0000313" key="1">
    <source>
        <dbReference type="EMBL" id="TGN12896.1"/>
    </source>
</evidence>
<sequence>MKPKKESSKVLNHPLFRELILMYQNSLQRRYSPENLKLYPEFSSIPRSKIDQLLHFFLEYLYPEYSKRKELDSAFDALSGFVNHPTKIWGILGNLAMSIFRFGKHFPMALKAGLAALHSYVTAHQFEEELVTELDRHENQIGLLGSEFAMEFLIAKVEKEKADAFRKDIGALFKVFSDAELIRKIILIMEDILLKMESKGSLYTEEDRKGISLGVSILKEGRKIFDQMKEEEIHLILQAIDRIEEDFYLKACERSSN</sequence>
<dbReference type="RefSeq" id="WP_135743949.1">
    <property type="nucleotide sequence ID" value="NZ_RQHT01000012.1"/>
</dbReference>
<accession>A0A6H3NNG5</accession>
<proteinExistence type="predicted"/>
<protein>
    <submittedName>
        <fullName evidence="1">Uncharacterized protein</fullName>
    </submittedName>
</protein>
<evidence type="ECO:0000313" key="2">
    <source>
        <dbReference type="Proteomes" id="UP000297649"/>
    </source>
</evidence>
<dbReference type="OrthoDB" id="343624at2"/>
<comment type="caution">
    <text evidence="1">The sequence shown here is derived from an EMBL/GenBank/DDBJ whole genome shotgun (WGS) entry which is preliminary data.</text>
</comment>
<name>A0A6H3NNG5_9LEPT</name>
<gene>
    <name evidence="1" type="ORF">EHR08_16280</name>
</gene>
<keyword evidence="2" id="KW-1185">Reference proteome</keyword>
<dbReference type="AlphaFoldDB" id="A0A6H3NNG5"/>